<name>A0A811TCR8_9EURY</name>
<gene>
    <name evidence="2" type="ORF">DIAAKJNI_00326</name>
</gene>
<dbReference type="EMBL" id="CAJHIQ010000014">
    <property type="protein sequence ID" value="CAD6492555.1"/>
    <property type="molecule type" value="Genomic_DNA"/>
</dbReference>
<accession>A0A811TCR8</accession>
<evidence type="ECO:0000313" key="2">
    <source>
        <dbReference type="EMBL" id="CAD6492555.1"/>
    </source>
</evidence>
<organism evidence="2 3">
    <name type="scientific">Candidatus Argoarchaeum ethanivorans</name>
    <dbReference type="NCBI Taxonomy" id="2608793"/>
    <lineage>
        <taxon>Archaea</taxon>
        <taxon>Methanobacteriati</taxon>
        <taxon>Methanobacteriota</taxon>
        <taxon>Stenosarchaea group</taxon>
        <taxon>Methanomicrobia</taxon>
        <taxon>Methanosarcinales</taxon>
        <taxon>Methanosarcinales incertae sedis</taxon>
        <taxon>GOM Arc I cluster</taxon>
        <taxon>Candidatus Argoarchaeum</taxon>
    </lineage>
</organism>
<keyword evidence="1" id="KW-0472">Membrane</keyword>
<comment type="caution">
    <text evidence="2">The sequence shown here is derived from an EMBL/GenBank/DDBJ whole genome shotgun (WGS) entry which is preliminary data.</text>
</comment>
<feature type="transmembrane region" description="Helical" evidence="1">
    <location>
        <begin position="195"/>
        <end position="217"/>
    </location>
</feature>
<keyword evidence="1" id="KW-0812">Transmembrane</keyword>
<keyword evidence="1" id="KW-1133">Transmembrane helix</keyword>
<evidence type="ECO:0000313" key="3">
    <source>
        <dbReference type="Proteomes" id="UP000639006"/>
    </source>
</evidence>
<protein>
    <submittedName>
        <fullName evidence="2">Uncharacterized protein</fullName>
    </submittedName>
</protein>
<reference evidence="2" key="1">
    <citation type="submission" date="2020-10" db="EMBL/GenBank/DDBJ databases">
        <authorList>
            <person name="Hahn C.J."/>
            <person name="Laso-Perez R."/>
            <person name="Vulcano F."/>
            <person name="Vaziourakis K.-M."/>
            <person name="Stokke R."/>
            <person name="Steen I.H."/>
            <person name="Teske A."/>
            <person name="Boetius A."/>
            <person name="Liebeke M."/>
            <person name="Amann R."/>
            <person name="Knittel K."/>
        </authorList>
    </citation>
    <scope>NUCLEOTIDE SEQUENCE</scope>
    <source>
        <strain evidence="2">Gfbio:e3339647-f889-4370-9287-4fb5cb688e4c:AG392M11_GoMArc1</strain>
    </source>
</reference>
<dbReference type="Proteomes" id="UP000639006">
    <property type="component" value="Unassembled WGS sequence"/>
</dbReference>
<evidence type="ECO:0000256" key="1">
    <source>
        <dbReference type="SAM" id="Phobius"/>
    </source>
</evidence>
<sequence>MGILESLGNVLAESLIAKRRGEDVWEYKDRVLPYCNQADELIKELKHEGMKEIATKAKIQVGDEYFKTIDILLNKVNNLLNEPEHLEKQLFPIIREFCELISEPIIREKIKLDISEIRRERNKEVRIKLGWRILKDLKYQLEISSKHKDREIEHKYEIIDIKDKESKKRWDMFRFFQPKEITEHIRTSKRGIPKILEILAISLTIAGVAWAIIYAGLIERDYPTAMRESLIIFTIISFLILIILFMKK</sequence>
<dbReference type="AlphaFoldDB" id="A0A811TCR8"/>
<proteinExistence type="predicted"/>
<feature type="transmembrane region" description="Helical" evidence="1">
    <location>
        <begin position="229"/>
        <end position="246"/>
    </location>
</feature>